<dbReference type="AlphaFoldDB" id="F5YNW5"/>
<evidence type="ECO:0000313" key="2">
    <source>
        <dbReference type="Proteomes" id="UP000009223"/>
    </source>
</evidence>
<dbReference type="STRING" id="545694.TREPR_0287"/>
<proteinExistence type="predicted"/>
<accession>F5YNW5</accession>
<dbReference type="Proteomes" id="UP000009223">
    <property type="component" value="Chromosome"/>
</dbReference>
<dbReference type="eggNOG" id="COG3187">
    <property type="taxonomic scope" value="Bacteria"/>
</dbReference>
<reference evidence="1 2" key="2">
    <citation type="journal article" date="2011" name="ISME J.">
        <title>RNA-seq reveals cooperative metabolic interactions between two termite-gut spirochete species in co-culture.</title>
        <authorList>
            <person name="Rosenthal A.Z."/>
            <person name="Matson E.G."/>
            <person name="Eldar A."/>
            <person name="Leadbetter J.R."/>
        </authorList>
    </citation>
    <scope>NUCLEOTIDE SEQUENCE [LARGE SCALE GENOMIC DNA]</scope>
    <source>
        <strain evidence="2">ATCC BAA-887 / DSM 12427 / ZAS-2</strain>
    </source>
</reference>
<dbReference type="KEGG" id="tpi:TREPR_0287"/>
<organism evidence="1 2">
    <name type="scientific">Treponema primitia (strain ATCC BAA-887 / DSM 12427 / ZAS-2)</name>
    <dbReference type="NCBI Taxonomy" id="545694"/>
    <lineage>
        <taxon>Bacteria</taxon>
        <taxon>Pseudomonadati</taxon>
        <taxon>Spirochaetota</taxon>
        <taxon>Spirochaetia</taxon>
        <taxon>Spirochaetales</taxon>
        <taxon>Treponemataceae</taxon>
        <taxon>Treponema</taxon>
    </lineage>
</organism>
<dbReference type="HOGENOM" id="CLU_1677093_0_0_12"/>
<protein>
    <submittedName>
        <fullName evidence="1">Uncharacterized protein</fullName>
    </submittedName>
</protein>
<reference evidence="2" key="1">
    <citation type="submission" date="2009-12" db="EMBL/GenBank/DDBJ databases">
        <title>Complete sequence of Treponema primitia strain ZAS-2.</title>
        <authorList>
            <person name="Tetu S.G."/>
            <person name="Matson E."/>
            <person name="Ren Q."/>
            <person name="Seshadri R."/>
            <person name="Elbourne L."/>
            <person name="Hassan K.A."/>
            <person name="Durkin A."/>
            <person name="Radune D."/>
            <person name="Mohamoud Y."/>
            <person name="Shay R."/>
            <person name="Jin S."/>
            <person name="Zhang X."/>
            <person name="Lucey K."/>
            <person name="Ballor N.R."/>
            <person name="Ottesen E."/>
            <person name="Rosenthal R."/>
            <person name="Allen A."/>
            <person name="Leadbetter J.R."/>
            <person name="Paulsen I.T."/>
        </authorList>
    </citation>
    <scope>NUCLEOTIDE SEQUENCE [LARGE SCALE GENOMIC DNA]</scope>
    <source>
        <strain evidence="2">ATCC BAA-887 / DSM 12427 / ZAS-2</strain>
    </source>
</reference>
<dbReference type="RefSeq" id="WP_015709707.1">
    <property type="nucleotide sequence ID" value="NC_015578.1"/>
</dbReference>
<evidence type="ECO:0000313" key="1">
    <source>
        <dbReference type="EMBL" id="AEF85393.1"/>
    </source>
</evidence>
<keyword evidence="2" id="KW-1185">Reference proteome</keyword>
<name>F5YNW5_TREPZ</name>
<gene>
    <name evidence="1" type="ordered locus">TREPR_0287</name>
</gene>
<dbReference type="EMBL" id="CP001843">
    <property type="protein sequence ID" value="AEF85393.1"/>
    <property type="molecule type" value="Genomic_DNA"/>
</dbReference>
<sequence>MRKRWIFPIFFAIFFYLGSCAGGPSLTDIQDKEWKLVEVRIDPADLSRDTILFDRAKLKTEGLDDIFTLTIHTAGVNGKAAPEAYTASYDQGDSQAFSLKQMNITPAEKSLAPERLREAEFFAFLEKVKRWELIQDRLELYSATPDGISAILIFINK</sequence>